<dbReference type="Pfam" id="PF13621">
    <property type="entry name" value="Cupin_8"/>
    <property type="match status" value="1"/>
</dbReference>
<keyword evidence="6" id="KW-0560">Oxidoreductase</keyword>
<keyword evidence="4" id="KW-0156">Chromatin regulator</keyword>
<gene>
    <name evidence="15" type="ORF">LOTGIDRAFT_142327</name>
</gene>
<name>V4APD7_LOTGI</name>
<dbReference type="RefSeq" id="XP_009050266.1">
    <property type="nucleotide sequence ID" value="XM_009052018.1"/>
</dbReference>
<organism evidence="15 16">
    <name type="scientific">Lottia gigantea</name>
    <name type="common">Giant owl limpet</name>
    <dbReference type="NCBI Taxonomy" id="225164"/>
    <lineage>
        <taxon>Eukaryota</taxon>
        <taxon>Metazoa</taxon>
        <taxon>Spiralia</taxon>
        <taxon>Lophotrochozoa</taxon>
        <taxon>Mollusca</taxon>
        <taxon>Gastropoda</taxon>
        <taxon>Patellogastropoda</taxon>
        <taxon>Lottioidea</taxon>
        <taxon>Lottiidae</taxon>
        <taxon>Lottia</taxon>
    </lineage>
</organism>
<evidence type="ECO:0000256" key="10">
    <source>
        <dbReference type="ARBA" id="ARBA00023163"/>
    </source>
</evidence>
<evidence type="ECO:0000256" key="6">
    <source>
        <dbReference type="ARBA" id="ARBA00023002"/>
    </source>
</evidence>
<evidence type="ECO:0000256" key="8">
    <source>
        <dbReference type="ARBA" id="ARBA00023015"/>
    </source>
</evidence>
<dbReference type="OMA" id="TINHWPA"/>
<evidence type="ECO:0000256" key="11">
    <source>
        <dbReference type="ARBA" id="ARBA00023242"/>
    </source>
</evidence>
<feature type="domain" description="JmjC" evidence="14">
    <location>
        <begin position="263"/>
        <end position="397"/>
    </location>
</feature>
<keyword evidence="12" id="KW-0131">Cell cycle</keyword>
<dbReference type="Gene3D" id="2.60.120.650">
    <property type="entry name" value="Cupin"/>
    <property type="match status" value="1"/>
</dbReference>
<dbReference type="Pfam" id="PF24472">
    <property type="entry name" value="ARM_KDM8_N"/>
    <property type="match status" value="1"/>
</dbReference>
<evidence type="ECO:0000256" key="7">
    <source>
        <dbReference type="ARBA" id="ARBA00023004"/>
    </source>
</evidence>
<dbReference type="GO" id="GO:0010468">
    <property type="term" value="P:regulation of gene expression"/>
    <property type="evidence" value="ECO:0007669"/>
    <property type="project" value="UniProtKB-ARBA"/>
</dbReference>
<dbReference type="CTD" id="20234560"/>
<evidence type="ECO:0000313" key="16">
    <source>
        <dbReference type="Proteomes" id="UP000030746"/>
    </source>
</evidence>
<dbReference type="SUPFAM" id="SSF51197">
    <property type="entry name" value="Clavaminate synthase-like"/>
    <property type="match status" value="1"/>
</dbReference>
<keyword evidence="9" id="KW-0090">Biological rhythms</keyword>
<dbReference type="InterPro" id="IPR041667">
    <property type="entry name" value="Cupin_8"/>
</dbReference>
<evidence type="ECO:0000256" key="13">
    <source>
        <dbReference type="ARBA" id="ARBA00049800"/>
    </source>
</evidence>
<dbReference type="EMBL" id="KB201180">
    <property type="protein sequence ID" value="ESO99062.1"/>
    <property type="molecule type" value="Genomic_DNA"/>
</dbReference>
<keyword evidence="7" id="KW-0408">Iron</keyword>
<dbReference type="OrthoDB" id="47172at2759"/>
<keyword evidence="10" id="KW-0804">Transcription</keyword>
<dbReference type="InterPro" id="IPR056520">
    <property type="entry name" value="ARM_KDM8_N"/>
</dbReference>
<dbReference type="GO" id="GO:0003682">
    <property type="term" value="F:chromatin binding"/>
    <property type="evidence" value="ECO:0007669"/>
    <property type="project" value="UniProtKB-ARBA"/>
</dbReference>
<dbReference type="STRING" id="225164.V4APD7"/>
<dbReference type="InterPro" id="IPR003347">
    <property type="entry name" value="JmjC_dom"/>
</dbReference>
<dbReference type="GO" id="GO:0051864">
    <property type="term" value="F:histone H3K36 demethylase activity"/>
    <property type="evidence" value="ECO:0007669"/>
    <property type="project" value="TreeGrafter"/>
</dbReference>
<keyword evidence="3" id="KW-0479">Metal-binding</keyword>
<keyword evidence="11" id="KW-0539">Nucleus</keyword>
<evidence type="ECO:0000313" key="15">
    <source>
        <dbReference type="EMBL" id="ESO99062.1"/>
    </source>
</evidence>
<dbReference type="KEGG" id="lgi:LOTGIDRAFT_142327"/>
<dbReference type="PROSITE" id="PS51184">
    <property type="entry name" value="JMJC"/>
    <property type="match status" value="1"/>
</dbReference>
<keyword evidence="8" id="KW-0805">Transcription regulation</keyword>
<dbReference type="GO" id="GO:0048511">
    <property type="term" value="P:rhythmic process"/>
    <property type="evidence" value="ECO:0007669"/>
    <property type="project" value="UniProtKB-KW"/>
</dbReference>
<dbReference type="SMART" id="SM00558">
    <property type="entry name" value="JmjC"/>
    <property type="match status" value="1"/>
</dbReference>
<evidence type="ECO:0000256" key="9">
    <source>
        <dbReference type="ARBA" id="ARBA00023108"/>
    </source>
</evidence>
<evidence type="ECO:0000259" key="14">
    <source>
        <dbReference type="PROSITE" id="PS51184"/>
    </source>
</evidence>
<evidence type="ECO:0000256" key="4">
    <source>
        <dbReference type="ARBA" id="ARBA00022853"/>
    </source>
</evidence>
<dbReference type="GeneID" id="20234560"/>
<dbReference type="Proteomes" id="UP000030746">
    <property type="component" value="Unassembled WGS sequence"/>
</dbReference>
<evidence type="ECO:0000256" key="1">
    <source>
        <dbReference type="ARBA" id="ARBA00001954"/>
    </source>
</evidence>
<dbReference type="HOGENOM" id="CLU_016785_0_3_1"/>
<dbReference type="GO" id="GO:0031648">
    <property type="term" value="P:protein destabilization"/>
    <property type="evidence" value="ECO:0007669"/>
    <property type="project" value="UniProtKB-ARBA"/>
</dbReference>
<evidence type="ECO:0000256" key="5">
    <source>
        <dbReference type="ARBA" id="ARBA00022964"/>
    </source>
</evidence>
<comment type="subcellular location">
    <subcellularLocation>
        <location evidence="2">Nucleus</location>
    </subcellularLocation>
</comment>
<dbReference type="PANTHER" id="PTHR12461">
    <property type="entry name" value="HYPOXIA-INDUCIBLE FACTOR 1 ALPHA INHIBITOR-RELATED"/>
    <property type="match status" value="1"/>
</dbReference>
<dbReference type="GO" id="GO:0005634">
    <property type="term" value="C:nucleus"/>
    <property type="evidence" value="ECO:0007669"/>
    <property type="project" value="UniProtKB-SubCell"/>
</dbReference>
<keyword evidence="16" id="KW-1185">Reference proteome</keyword>
<proteinExistence type="predicted"/>
<dbReference type="FunFam" id="2.60.120.650:FF:000019">
    <property type="entry name" value="Bifunctional peptidase and arginyl-hydroxylase JMJD5"/>
    <property type="match status" value="1"/>
</dbReference>
<protein>
    <recommendedName>
        <fullName evidence="13">JmjC domain-containing protein 5</fullName>
    </recommendedName>
</protein>
<dbReference type="PANTHER" id="PTHR12461:SF106">
    <property type="entry name" value="BIFUNCTIONAL PEPTIDASE AND ARGINYL-HYDROXYLASE JMJD5"/>
    <property type="match status" value="1"/>
</dbReference>
<accession>V4APD7</accession>
<evidence type="ECO:0000256" key="12">
    <source>
        <dbReference type="ARBA" id="ARBA00023306"/>
    </source>
</evidence>
<reference evidence="15 16" key="1">
    <citation type="journal article" date="2013" name="Nature">
        <title>Insights into bilaterian evolution from three spiralian genomes.</title>
        <authorList>
            <person name="Simakov O."/>
            <person name="Marletaz F."/>
            <person name="Cho S.J."/>
            <person name="Edsinger-Gonzales E."/>
            <person name="Havlak P."/>
            <person name="Hellsten U."/>
            <person name="Kuo D.H."/>
            <person name="Larsson T."/>
            <person name="Lv J."/>
            <person name="Arendt D."/>
            <person name="Savage R."/>
            <person name="Osoegawa K."/>
            <person name="de Jong P."/>
            <person name="Grimwood J."/>
            <person name="Chapman J.A."/>
            <person name="Shapiro H."/>
            <person name="Aerts A."/>
            <person name="Otillar R.P."/>
            <person name="Terry A.Y."/>
            <person name="Boore J.L."/>
            <person name="Grigoriev I.V."/>
            <person name="Lindberg D.R."/>
            <person name="Seaver E.C."/>
            <person name="Weisblat D.A."/>
            <person name="Putnam N.H."/>
            <person name="Rokhsar D.S."/>
        </authorList>
    </citation>
    <scope>NUCLEOTIDE SEQUENCE [LARGE SCALE GENOMIC DNA]</scope>
</reference>
<sequence length="397" mass="45642">MSVNLKASKQYKSDFTRCQESKTDFVKCQENCEILIDYIWEKLNTGYWKHVPVAWRYAYTVVSMLKMFAETNLLLDGDSKVKFSDVMKTCDMGLLMGAPLLDNILAKMSACISPLNPDCNNVTRMAPSADIDISPKRQKLSHATHQLAQDPLCSLDETKLIQRVSCLSLESFQSKFLNTRVPVIITDAIDFWPAMSNRKWTLDYIKSVAGTRTVPIEIGSKYTEDSWSQTLMTIKEFIEKYIEHPHENNSNPKGYLAQHQLFDQIPELQNDISVPTYCCLGTRDDVDVNAWFGPRGTVSPLHYDDKDNLLAQVMGSKYIRLYSDEFTPSVYPHPHRLLHNTSQIDVEQPNYDQFPKFKSASYTECILNPGEMLFIPSKFWHFVKSLSVSFSVSFWWQ</sequence>
<comment type="cofactor">
    <cofactor evidence="1">
        <name>Fe(2+)</name>
        <dbReference type="ChEBI" id="CHEBI:29033"/>
    </cofactor>
</comment>
<dbReference type="GO" id="GO:0046872">
    <property type="term" value="F:metal ion binding"/>
    <property type="evidence" value="ECO:0007669"/>
    <property type="project" value="UniProtKB-KW"/>
</dbReference>
<evidence type="ECO:0000256" key="3">
    <source>
        <dbReference type="ARBA" id="ARBA00022723"/>
    </source>
</evidence>
<keyword evidence="5" id="KW-0223">Dioxygenase</keyword>
<evidence type="ECO:0000256" key="2">
    <source>
        <dbReference type="ARBA" id="ARBA00004123"/>
    </source>
</evidence>
<dbReference type="AlphaFoldDB" id="V4APD7"/>